<dbReference type="GO" id="GO:0003714">
    <property type="term" value="F:transcription corepressor activity"/>
    <property type="evidence" value="ECO:0007669"/>
    <property type="project" value="TreeGrafter"/>
</dbReference>
<comment type="similarity">
    <text evidence="6">Belongs to the ARTD/PARP family.</text>
</comment>
<evidence type="ECO:0000256" key="6">
    <source>
        <dbReference type="ARBA" id="ARBA00024347"/>
    </source>
</evidence>
<dbReference type="Ensembl" id="ENSMMOT00000013811.1">
    <property type="protein sequence ID" value="ENSMMOP00000013589.1"/>
    <property type="gene ID" value="ENSMMOG00000010419.1"/>
</dbReference>
<dbReference type="InterPro" id="IPR012317">
    <property type="entry name" value="Poly(ADP-ribose)pol_cat_dom"/>
</dbReference>
<evidence type="ECO:0000259" key="9">
    <source>
        <dbReference type="PROSITE" id="PS51154"/>
    </source>
</evidence>
<evidence type="ECO:0000256" key="3">
    <source>
        <dbReference type="ARBA" id="ARBA00022679"/>
    </source>
</evidence>
<dbReference type="PROSITE" id="PS51059">
    <property type="entry name" value="PARP_CATALYTIC"/>
    <property type="match status" value="1"/>
</dbReference>
<dbReference type="GO" id="GO:0003950">
    <property type="term" value="F:NAD+ poly-ADP-ribosyltransferase activity"/>
    <property type="evidence" value="ECO:0007669"/>
    <property type="project" value="UniProtKB-UniRule"/>
</dbReference>
<dbReference type="InterPro" id="IPR002589">
    <property type="entry name" value="Macro_dom"/>
</dbReference>
<evidence type="ECO:0000313" key="10">
    <source>
        <dbReference type="Ensembl" id="ENSMMOP00000013589.1"/>
    </source>
</evidence>
<dbReference type="PANTHER" id="PTHR14453">
    <property type="entry name" value="PARP/ZINC FINGER CCCH TYPE DOMAIN CONTAINING PROTEIN"/>
    <property type="match status" value="1"/>
</dbReference>
<keyword evidence="5" id="KW-0539">Nucleus</keyword>
<keyword evidence="2 7" id="KW-0328">Glycosyltransferase</keyword>
<dbReference type="Pfam" id="PF01661">
    <property type="entry name" value="Macro"/>
    <property type="match status" value="1"/>
</dbReference>
<dbReference type="SUPFAM" id="SSF52949">
    <property type="entry name" value="Macro domain-like"/>
    <property type="match status" value="1"/>
</dbReference>
<dbReference type="InterPro" id="IPR043472">
    <property type="entry name" value="Macro_dom-like"/>
</dbReference>
<dbReference type="Gene3D" id="3.40.220.10">
    <property type="entry name" value="Leucine Aminopeptidase, subunit E, domain 1"/>
    <property type="match status" value="1"/>
</dbReference>
<evidence type="ECO:0000256" key="1">
    <source>
        <dbReference type="ARBA" id="ARBA00004123"/>
    </source>
</evidence>
<sequence length="351" mass="38265">KEFTGRPDERHVQHAAPDFQSAVGQNVTSPSLGVYRMQMGQMTLEVSSGDITKETCDAIVNSSNTNFTLKTGVSQAILDGAGPTVPQECAQIVNSPGYQPRPMILTSAGQLPSRAIIHVVGRNEPTEIKNIVLAVLKLCEENSFQSVSFPALGTAALPSNWADMKGELLKLVALAPGSEEYKDVENKMKATGLAAKIITIERVQNPTLWQSYQLMRKQLEKKNGHTNNEKQLFHGTAASSIDLINRHGFNRSYAGKHAAAFGNGTYFAVNPAYSAQGYAQPDLARHKRMYLARVLVGDFTQGRAGLVTPPNKNTGNPSDLYDSVTDISANPTMFIVFNDIQAYPEYLITFT</sequence>
<name>A0A3Q3WW47_MOLML</name>
<dbReference type="GO" id="GO:0010629">
    <property type="term" value="P:negative regulation of gene expression"/>
    <property type="evidence" value="ECO:0007669"/>
    <property type="project" value="TreeGrafter"/>
</dbReference>
<evidence type="ECO:0000256" key="4">
    <source>
        <dbReference type="ARBA" id="ARBA00023027"/>
    </source>
</evidence>
<dbReference type="GO" id="GO:0005737">
    <property type="term" value="C:cytoplasm"/>
    <property type="evidence" value="ECO:0007669"/>
    <property type="project" value="TreeGrafter"/>
</dbReference>
<dbReference type="Proteomes" id="UP000261620">
    <property type="component" value="Unplaced"/>
</dbReference>
<dbReference type="SUPFAM" id="SSF56399">
    <property type="entry name" value="ADP-ribosylation"/>
    <property type="match status" value="1"/>
</dbReference>
<feature type="domain" description="PARP catalytic" evidence="8">
    <location>
        <begin position="157"/>
        <end position="351"/>
    </location>
</feature>
<evidence type="ECO:0000313" key="11">
    <source>
        <dbReference type="Proteomes" id="UP000261620"/>
    </source>
</evidence>
<feature type="domain" description="Macro" evidence="9">
    <location>
        <begin position="31"/>
        <end position="189"/>
    </location>
</feature>
<evidence type="ECO:0000256" key="5">
    <source>
        <dbReference type="ARBA" id="ARBA00023242"/>
    </source>
</evidence>
<proteinExistence type="inferred from homology"/>
<dbReference type="GO" id="GO:0005634">
    <property type="term" value="C:nucleus"/>
    <property type="evidence" value="ECO:0007669"/>
    <property type="project" value="UniProtKB-SubCell"/>
</dbReference>
<dbReference type="InterPro" id="IPR052056">
    <property type="entry name" value="Mono-ARTD/PARP"/>
</dbReference>
<dbReference type="AlphaFoldDB" id="A0A3Q3WW47"/>
<dbReference type="GO" id="GO:1990404">
    <property type="term" value="F:NAD+-protein mono-ADP-ribosyltransferase activity"/>
    <property type="evidence" value="ECO:0007669"/>
    <property type="project" value="TreeGrafter"/>
</dbReference>
<dbReference type="CDD" id="cd01439">
    <property type="entry name" value="TCCD_inducible_PARP_like"/>
    <property type="match status" value="1"/>
</dbReference>
<dbReference type="Gene3D" id="3.90.228.10">
    <property type="match status" value="1"/>
</dbReference>
<dbReference type="GO" id="GO:0070212">
    <property type="term" value="P:protein poly-ADP-ribosylation"/>
    <property type="evidence" value="ECO:0007669"/>
    <property type="project" value="TreeGrafter"/>
</dbReference>
<organism evidence="10 11">
    <name type="scientific">Mola mola</name>
    <name type="common">Ocean sunfish</name>
    <name type="synonym">Tetraodon mola</name>
    <dbReference type="NCBI Taxonomy" id="94237"/>
    <lineage>
        <taxon>Eukaryota</taxon>
        <taxon>Metazoa</taxon>
        <taxon>Chordata</taxon>
        <taxon>Craniata</taxon>
        <taxon>Vertebrata</taxon>
        <taxon>Euteleostomi</taxon>
        <taxon>Actinopterygii</taxon>
        <taxon>Neopterygii</taxon>
        <taxon>Teleostei</taxon>
        <taxon>Neoteleostei</taxon>
        <taxon>Acanthomorphata</taxon>
        <taxon>Eupercaria</taxon>
        <taxon>Tetraodontiformes</taxon>
        <taxon>Molidae</taxon>
        <taxon>Mola</taxon>
    </lineage>
</organism>
<dbReference type="EC" id="2.4.2.-" evidence="7"/>
<dbReference type="FunFam" id="3.90.228.10:FF:000008">
    <property type="entry name" value="Poly [ADP-ribose] polymerase"/>
    <property type="match status" value="1"/>
</dbReference>
<evidence type="ECO:0000256" key="7">
    <source>
        <dbReference type="RuleBase" id="RU362114"/>
    </source>
</evidence>
<comment type="subcellular location">
    <subcellularLocation>
        <location evidence="1">Nucleus</location>
    </subcellularLocation>
</comment>
<dbReference type="PANTHER" id="PTHR14453:SF106">
    <property type="entry name" value="POLY [ADP-RIBOSE] POLYMERASE"/>
    <property type="match status" value="1"/>
</dbReference>
<evidence type="ECO:0000256" key="2">
    <source>
        <dbReference type="ARBA" id="ARBA00022676"/>
    </source>
</evidence>
<keyword evidence="4 7" id="KW-0520">NAD</keyword>
<accession>A0A3Q3WW47</accession>
<dbReference type="SMART" id="SM00506">
    <property type="entry name" value="A1pp"/>
    <property type="match status" value="1"/>
</dbReference>
<keyword evidence="3 7" id="KW-0808">Transferase</keyword>
<reference evidence="10" key="2">
    <citation type="submission" date="2025-09" db="UniProtKB">
        <authorList>
            <consortium name="Ensembl"/>
        </authorList>
    </citation>
    <scope>IDENTIFICATION</scope>
</reference>
<dbReference type="Pfam" id="PF00644">
    <property type="entry name" value="PARP"/>
    <property type="match status" value="1"/>
</dbReference>
<protein>
    <recommendedName>
        <fullName evidence="7">Poly [ADP-ribose] polymerase</fullName>
        <shortName evidence="7">PARP</shortName>
        <ecNumber evidence="7">2.4.2.-</ecNumber>
    </recommendedName>
</protein>
<evidence type="ECO:0000259" key="8">
    <source>
        <dbReference type="PROSITE" id="PS51059"/>
    </source>
</evidence>
<keyword evidence="11" id="KW-1185">Reference proteome</keyword>
<dbReference type="PROSITE" id="PS51154">
    <property type="entry name" value="MACRO"/>
    <property type="match status" value="1"/>
</dbReference>
<reference evidence="10" key="1">
    <citation type="submission" date="2025-08" db="UniProtKB">
        <authorList>
            <consortium name="Ensembl"/>
        </authorList>
    </citation>
    <scope>IDENTIFICATION</scope>
</reference>